<dbReference type="GO" id="GO:0001228">
    <property type="term" value="F:DNA-binding transcription activator activity, RNA polymerase II-specific"/>
    <property type="evidence" value="ECO:0007669"/>
    <property type="project" value="TreeGrafter"/>
</dbReference>
<dbReference type="PANTHER" id="PTHR40621:SF6">
    <property type="entry name" value="AP-1-LIKE TRANSCRIPTION FACTOR YAP1-RELATED"/>
    <property type="match status" value="1"/>
</dbReference>
<dbReference type="Pfam" id="PF08601">
    <property type="entry name" value="PAP1"/>
    <property type="match status" value="2"/>
</dbReference>
<keyword evidence="8" id="KW-1185">Reference proteome</keyword>
<accession>A0A1J7ID39</accession>
<reference evidence="7 8" key="1">
    <citation type="submission" date="2016-10" db="EMBL/GenBank/DDBJ databases">
        <title>Draft genome sequence of Coniochaeta ligniaria NRRL30616, a lignocellulolytic fungus for bioabatement of inhibitors in plant biomass hydrolysates.</title>
        <authorList>
            <consortium name="DOE Joint Genome Institute"/>
            <person name="Jimenez D.J."/>
            <person name="Hector R.E."/>
            <person name="Riley R."/>
            <person name="Sun H."/>
            <person name="Grigoriev I.V."/>
            <person name="Van Elsas J.D."/>
            <person name="Nichols N.N."/>
        </authorList>
    </citation>
    <scope>NUCLEOTIDE SEQUENCE [LARGE SCALE GENOMIC DNA]</scope>
    <source>
        <strain evidence="7 8">NRRL 30616</strain>
    </source>
</reference>
<dbReference type="Proteomes" id="UP000182658">
    <property type="component" value="Unassembled WGS sequence"/>
</dbReference>
<sequence length="575" mass="62802">MTSIRNPLGELILTPQQQSLLFAALNSNKANGSPANNALTMSPSTFDSSPTHTHGLPPTDSPLLDFDYDYNNADSSFDFSFDNGNDDSRMIGDLPGAPSTARSESASDQDSPDKRSHPDDDEEENGAKRRESEDKVSKKPGRKPLTTEPTSKRKAQNRAAQRVFRERKERHLKDLETKVQELEKASQAANHENELLKQKVEKMTVELSEYKKRVTIAGTSGRPAMLSNSNSRPFGQPIVNNINDVNFQFEFPKFGVLPGPTPVSNQVPAKSSISPPIKRSSSDPSRQPSQSPGNSSSYSQIGLDSQMKEDLANIGANLFNPLMPSSNGSRTSFDSHPATTTSSPSASSNSHMGASSSCGTSPEPLTQSPTAFKPVDTLTTIGEEPATLHDSNQDMDHFANVNVTDFNWLPQNNFQFDPQLFGDYREPQDNILSTGVFDDSFFNDAFDADFLTPYNVPVTTNGGNPKKPGLIEQIDAAKNTDELDSNGNLLTCNKIWSKLQNCPKVQNGDFDLDGLCSELQKKAKCSGSGAVVDERDFKTVMRKYLGSSEKDIAECEARDQAQKELDGRKALGQTA</sequence>
<dbReference type="GO" id="GO:0034599">
    <property type="term" value="P:cellular response to oxidative stress"/>
    <property type="evidence" value="ECO:0007669"/>
    <property type="project" value="UniProtKB-ARBA"/>
</dbReference>
<evidence type="ECO:0000256" key="3">
    <source>
        <dbReference type="ARBA" id="ARBA00023242"/>
    </source>
</evidence>
<dbReference type="Gene3D" id="1.10.238.100">
    <property type="entry name" value="YAP1 redox domain. Chain B"/>
    <property type="match status" value="1"/>
</dbReference>
<feature type="domain" description="BZIP" evidence="6">
    <location>
        <begin position="147"/>
        <end position="210"/>
    </location>
</feature>
<dbReference type="InterPro" id="IPR013910">
    <property type="entry name" value="TF_PAP1"/>
</dbReference>
<evidence type="ECO:0000256" key="4">
    <source>
        <dbReference type="ARBA" id="ARBA00038132"/>
    </source>
</evidence>
<dbReference type="InParanoid" id="A0A1J7ID39"/>
<evidence type="ECO:0000313" key="7">
    <source>
        <dbReference type="EMBL" id="OIW25203.1"/>
    </source>
</evidence>
<feature type="region of interest" description="Disordered" evidence="5">
    <location>
        <begin position="84"/>
        <end position="172"/>
    </location>
</feature>
<feature type="compositionally biased region" description="Polar residues" evidence="5">
    <location>
        <begin position="100"/>
        <end position="109"/>
    </location>
</feature>
<dbReference type="Pfam" id="PF00170">
    <property type="entry name" value="bZIP_1"/>
    <property type="match status" value="1"/>
</dbReference>
<dbReference type="Gene3D" id="1.20.5.170">
    <property type="match status" value="1"/>
</dbReference>
<dbReference type="SMART" id="SM00338">
    <property type="entry name" value="BRLZ"/>
    <property type="match status" value="1"/>
</dbReference>
<dbReference type="InterPro" id="IPR050936">
    <property type="entry name" value="AP-1-like"/>
</dbReference>
<name>A0A1J7ID39_9PEZI</name>
<comment type="similarity">
    <text evidence="4">Belongs to the bZIP family. YAP subfamily.</text>
</comment>
<comment type="subcellular location">
    <subcellularLocation>
        <location evidence="2">Cytoplasm</location>
    </subcellularLocation>
    <subcellularLocation>
        <location evidence="1">Nucleus</location>
    </subcellularLocation>
</comment>
<feature type="compositionally biased region" description="Basic and acidic residues" evidence="5">
    <location>
        <begin position="163"/>
        <end position="172"/>
    </location>
</feature>
<dbReference type="InterPro" id="IPR046347">
    <property type="entry name" value="bZIP_sf"/>
</dbReference>
<proteinExistence type="inferred from homology"/>
<feature type="compositionally biased region" description="Polar residues" evidence="5">
    <location>
        <begin position="323"/>
        <end position="334"/>
    </location>
</feature>
<feature type="compositionally biased region" description="Low complexity" evidence="5">
    <location>
        <begin position="335"/>
        <end position="357"/>
    </location>
</feature>
<dbReference type="AlphaFoldDB" id="A0A1J7ID39"/>
<dbReference type="InterPro" id="IPR023167">
    <property type="entry name" value="Yap1_redox_dom_sf"/>
</dbReference>
<feature type="compositionally biased region" description="Polar residues" evidence="5">
    <location>
        <begin position="358"/>
        <end position="370"/>
    </location>
</feature>
<dbReference type="InterPro" id="IPR004827">
    <property type="entry name" value="bZIP"/>
</dbReference>
<feature type="region of interest" description="Disordered" evidence="5">
    <location>
        <begin position="28"/>
        <end position="64"/>
    </location>
</feature>
<dbReference type="SUPFAM" id="SSF111430">
    <property type="entry name" value="YAP1 redox domain"/>
    <property type="match status" value="1"/>
</dbReference>
<dbReference type="GO" id="GO:0090575">
    <property type="term" value="C:RNA polymerase II transcription regulator complex"/>
    <property type="evidence" value="ECO:0007669"/>
    <property type="project" value="TreeGrafter"/>
</dbReference>
<keyword evidence="3" id="KW-0539">Nucleus</keyword>
<dbReference type="CDD" id="cd14688">
    <property type="entry name" value="bZIP_YAP"/>
    <property type="match status" value="1"/>
</dbReference>
<dbReference type="PANTHER" id="PTHR40621">
    <property type="entry name" value="TRANSCRIPTION FACTOR KAPC-RELATED"/>
    <property type="match status" value="1"/>
</dbReference>
<dbReference type="EMBL" id="KV875102">
    <property type="protein sequence ID" value="OIW25203.1"/>
    <property type="molecule type" value="Genomic_DNA"/>
</dbReference>
<dbReference type="OrthoDB" id="5380163at2759"/>
<feature type="compositionally biased region" description="Basic and acidic residues" evidence="5">
    <location>
        <begin position="125"/>
        <end position="137"/>
    </location>
</feature>
<dbReference type="STRING" id="1408157.A0A1J7ID39"/>
<evidence type="ECO:0000313" key="8">
    <source>
        <dbReference type="Proteomes" id="UP000182658"/>
    </source>
</evidence>
<dbReference type="PROSITE" id="PS50217">
    <property type="entry name" value="BZIP"/>
    <property type="match status" value="1"/>
</dbReference>
<feature type="compositionally biased region" description="Low complexity" evidence="5">
    <location>
        <begin position="270"/>
        <end position="300"/>
    </location>
</feature>
<dbReference type="SUPFAM" id="SSF57959">
    <property type="entry name" value="Leucine zipper domain"/>
    <property type="match status" value="1"/>
</dbReference>
<dbReference type="FunFam" id="1.20.5.170:FF:000067">
    <property type="entry name" value="BZIP transcription factor"/>
    <property type="match status" value="1"/>
</dbReference>
<organism evidence="7 8">
    <name type="scientific">Coniochaeta ligniaria NRRL 30616</name>
    <dbReference type="NCBI Taxonomy" id="1408157"/>
    <lineage>
        <taxon>Eukaryota</taxon>
        <taxon>Fungi</taxon>
        <taxon>Dikarya</taxon>
        <taxon>Ascomycota</taxon>
        <taxon>Pezizomycotina</taxon>
        <taxon>Sordariomycetes</taxon>
        <taxon>Sordariomycetidae</taxon>
        <taxon>Coniochaetales</taxon>
        <taxon>Coniochaetaceae</taxon>
        <taxon>Coniochaeta</taxon>
    </lineage>
</organism>
<gene>
    <name evidence="7" type="ORF">CONLIGDRAFT_583669</name>
</gene>
<evidence type="ECO:0000259" key="6">
    <source>
        <dbReference type="PROSITE" id="PS50217"/>
    </source>
</evidence>
<dbReference type="FunCoup" id="A0A1J7ID39">
    <property type="interactions" value="2868"/>
</dbReference>
<feature type="region of interest" description="Disordered" evidence="5">
    <location>
        <begin position="262"/>
        <end position="300"/>
    </location>
</feature>
<dbReference type="GO" id="GO:0005737">
    <property type="term" value="C:cytoplasm"/>
    <property type="evidence" value="ECO:0007669"/>
    <property type="project" value="UniProtKB-SubCell"/>
</dbReference>
<protein>
    <submittedName>
        <fullName evidence="7">PAP1-domain-containing protein</fullName>
    </submittedName>
</protein>
<feature type="region of interest" description="Disordered" evidence="5">
    <location>
        <begin position="322"/>
        <end position="371"/>
    </location>
</feature>
<evidence type="ECO:0000256" key="1">
    <source>
        <dbReference type="ARBA" id="ARBA00004123"/>
    </source>
</evidence>
<dbReference type="GO" id="GO:0000976">
    <property type="term" value="F:transcription cis-regulatory region binding"/>
    <property type="evidence" value="ECO:0007669"/>
    <property type="project" value="InterPro"/>
</dbReference>
<evidence type="ECO:0000256" key="2">
    <source>
        <dbReference type="ARBA" id="ARBA00004496"/>
    </source>
</evidence>
<evidence type="ECO:0000256" key="5">
    <source>
        <dbReference type="SAM" id="MobiDB-lite"/>
    </source>
</evidence>
<feature type="compositionally biased region" description="Polar residues" evidence="5">
    <location>
        <begin position="28"/>
        <end position="52"/>
    </location>
</feature>